<reference evidence="1 2" key="1">
    <citation type="submission" date="2023-06" db="EMBL/GenBank/DDBJ databases">
        <title>Paenibacillus polygonum sp. nov., an endophytic bacterium, isolated from Polygonum lapathifolium L. in Nanji Wetland National Nature Reserve, South of Poyang Lake, Jiangxi Province, China.</title>
        <authorList>
            <person name="Yu Z."/>
        </authorList>
    </citation>
    <scope>NUCLEOTIDE SEQUENCE [LARGE SCALE GENOMIC DNA]</scope>
    <source>
        <strain evidence="1 2">C31</strain>
    </source>
</reference>
<keyword evidence="2" id="KW-1185">Reference proteome</keyword>
<gene>
    <name evidence="1" type="ORF">QPK24_10115</name>
</gene>
<dbReference type="RefSeq" id="WP_285748347.1">
    <property type="nucleotide sequence ID" value="NZ_CP127162.1"/>
</dbReference>
<dbReference type="InterPro" id="IPR024992">
    <property type="entry name" value="DUF3891"/>
</dbReference>
<sequence>MVIREQAEHFIMIEQHEHARLSGEIAKHLKSEYFIHEKDRQDVIYAITQHDRGWIRLDADPIWNEVTNAPYYFVDYPYAVKLKMYQVGIQEVESVNPYAGYLVSHHFSAFPDIKNGTDPFSISFNQEEKQRQDQLKQQLGLMQESEMKQHYHLLQLCDDLSLYVCMNEPGVSKDKEHPWFQKGLGSAAVLFQERSESVQACWKNEDTVVVQPAPFSESFEAELSYRKVAKKEIQDKGLSKAYHETEPVVQKITYTS</sequence>
<accession>A0ABY8X6D5</accession>
<dbReference type="Proteomes" id="UP001236415">
    <property type="component" value="Chromosome"/>
</dbReference>
<evidence type="ECO:0000313" key="1">
    <source>
        <dbReference type="EMBL" id="WIV20990.1"/>
    </source>
</evidence>
<dbReference type="EMBL" id="CP127162">
    <property type="protein sequence ID" value="WIV20990.1"/>
    <property type="molecule type" value="Genomic_DNA"/>
</dbReference>
<proteinExistence type="predicted"/>
<protein>
    <submittedName>
        <fullName evidence="1">DUF3891 family protein</fullName>
    </submittedName>
</protein>
<organism evidence="1 2">
    <name type="scientific">Paenibacillus polygoni</name>
    <dbReference type="NCBI Taxonomy" id="3050112"/>
    <lineage>
        <taxon>Bacteria</taxon>
        <taxon>Bacillati</taxon>
        <taxon>Bacillota</taxon>
        <taxon>Bacilli</taxon>
        <taxon>Bacillales</taxon>
        <taxon>Paenibacillaceae</taxon>
        <taxon>Paenibacillus</taxon>
    </lineage>
</organism>
<evidence type="ECO:0000313" key="2">
    <source>
        <dbReference type="Proteomes" id="UP001236415"/>
    </source>
</evidence>
<name>A0ABY8X6D5_9BACL</name>
<dbReference type="Pfam" id="PF13030">
    <property type="entry name" value="DUF3891"/>
    <property type="match status" value="1"/>
</dbReference>